<dbReference type="Proteomes" id="UP000015104">
    <property type="component" value="Unassembled WGS sequence"/>
</dbReference>
<keyword evidence="3" id="KW-1015">Disulfide bond</keyword>
<comment type="subcellular location">
    <subcellularLocation>
        <location evidence="1">Membrane</location>
        <topology evidence="1">Single-pass membrane protein</topology>
    </subcellularLocation>
</comment>
<keyword evidence="8" id="KW-1185">Reference proteome</keyword>
<name>T1KCX6_TETUR</name>
<dbReference type="HOGENOM" id="CLU_2174147_0_0_1"/>
<feature type="domain" description="Ig-like" evidence="6">
    <location>
        <begin position="108"/>
        <end position="198"/>
    </location>
</feature>
<dbReference type="EMBL" id="CAEY01002001">
    <property type="status" value="NOT_ANNOTATED_CDS"/>
    <property type="molecule type" value="Genomic_DNA"/>
</dbReference>
<dbReference type="STRING" id="32264.T1KCX6"/>
<dbReference type="InterPro" id="IPR036179">
    <property type="entry name" value="Ig-like_dom_sf"/>
</dbReference>
<dbReference type="SUPFAM" id="SSF48726">
    <property type="entry name" value="Immunoglobulin"/>
    <property type="match status" value="2"/>
</dbReference>
<dbReference type="InterPro" id="IPR007110">
    <property type="entry name" value="Ig-like_dom"/>
</dbReference>
<evidence type="ECO:0000313" key="7">
    <source>
        <dbReference type="EnsemblMetazoa" id="tetur09g00920.1"/>
    </source>
</evidence>
<dbReference type="eggNOG" id="KOG3515">
    <property type="taxonomic scope" value="Eukaryota"/>
</dbReference>
<dbReference type="GO" id="GO:0016020">
    <property type="term" value="C:membrane"/>
    <property type="evidence" value="ECO:0007669"/>
    <property type="project" value="UniProtKB-SubCell"/>
</dbReference>
<dbReference type="Pfam" id="PF13927">
    <property type="entry name" value="Ig_3"/>
    <property type="match status" value="1"/>
</dbReference>
<dbReference type="SMART" id="SM00408">
    <property type="entry name" value="IGc2"/>
    <property type="match status" value="1"/>
</dbReference>
<feature type="domain" description="Ig-like" evidence="6">
    <location>
        <begin position="10"/>
        <end position="88"/>
    </location>
</feature>
<evidence type="ECO:0000313" key="8">
    <source>
        <dbReference type="Proteomes" id="UP000015104"/>
    </source>
</evidence>
<dbReference type="Gene3D" id="2.60.40.10">
    <property type="entry name" value="Immunoglobulins"/>
    <property type="match status" value="2"/>
</dbReference>
<dbReference type="PANTHER" id="PTHR23278:SF19">
    <property type="entry name" value="OBSCURIN"/>
    <property type="match status" value="1"/>
</dbReference>
<dbReference type="InterPro" id="IPR003599">
    <property type="entry name" value="Ig_sub"/>
</dbReference>
<keyword evidence="5" id="KW-1133">Transmembrane helix</keyword>
<evidence type="ECO:0000259" key="6">
    <source>
        <dbReference type="PROSITE" id="PS50835"/>
    </source>
</evidence>
<sequence>MITMEKRMRPLQVNIYPKKPLKAGQKAELTCESKGAKPSTKLTWFINGRELKEARSIDSVDEETTSSLVSFTPMPSHNGLPLICRAENPKIINSSLFDNWFLQVYFQPKVALNLTGENQEAVIFSQIKMKCDIKANPNVTEIHWLFNNEIMKSDTSKGIAIENSTLTINISSTSQAGSYECLAKNSEGTGKSNPIDLKVHYEPTCTELDSKVIYEVPMGETVNISCNIDPRVTNATIFWWKFLASHLESESSAIKSQSTLTSTSISPVKQFTRNKVIQYKVNSSSDYGLLICGLDKGLNVKQPNQCQFQVKPSTALPYPPENCHLRENSSDSSYLIECSKPSKSSPWKETYFLEIHDQDNLPSQPSSQLSLSSLSSSSSPLSSPIVRVNDEQPYFKIAISELPSNESTNFVIYSQNGVGKSSQVFLSIASHKMLQSKATNPELNHLYKSFLFPCIGLLSFLGLIGISIYAFNSKRRKSIVPRDDDSKASPNLSRKSNKISPKSSNIRTPDVIPLRINDSGNYYLWLFPGEN</sequence>
<dbReference type="PROSITE" id="PS50835">
    <property type="entry name" value="IG_LIKE"/>
    <property type="match status" value="3"/>
</dbReference>
<dbReference type="InterPro" id="IPR013162">
    <property type="entry name" value="CD80_C2-set"/>
</dbReference>
<dbReference type="EnsemblMetazoa" id="tetur09g00920.1">
    <property type="protein sequence ID" value="tetur09g00920.1"/>
    <property type="gene ID" value="tetur09g00920"/>
</dbReference>
<dbReference type="SMART" id="SM00409">
    <property type="entry name" value="IG"/>
    <property type="match status" value="2"/>
</dbReference>
<feature type="region of interest" description="Disordered" evidence="4">
    <location>
        <begin position="480"/>
        <end position="504"/>
    </location>
</feature>
<feature type="region of interest" description="Disordered" evidence="4">
    <location>
        <begin position="361"/>
        <end position="383"/>
    </location>
</feature>
<evidence type="ECO:0000256" key="3">
    <source>
        <dbReference type="ARBA" id="ARBA00023157"/>
    </source>
</evidence>
<feature type="transmembrane region" description="Helical" evidence="5">
    <location>
        <begin position="450"/>
        <end position="472"/>
    </location>
</feature>
<dbReference type="PANTHER" id="PTHR23278">
    <property type="entry name" value="SIDESTEP PROTEIN"/>
    <property type="match status" value="1"/>
</dbReference>
<dbReference type="InterPro" id="IPR013783">
    <property type="entry name" value="Ig-like_fold"/>
</dbReference>
<dbReference type="Pfam" id="PF08205">
    <property type="entry name" value="C2-set_2"/>
    <property type="match status" value="1"/>
</dbReference>
<evidence type="ECO:0000256" key="2">
    <source>
        <dbReference type="ARBA" id="ARBA00023136"/>
    </source>
</evidence>
<dbReference type="InterPro" id="IPR003598">
    <property type="entry name" value="Ig_sub2"/>
</dbReference>
<evidence type="ECO:0000256" key="5">
    <source>
        <dbReference type="SAM" id="Phobius"/>
    </source>
</evidence>
<evidence type="ECO:0000256" key="1">
    <source>
        <dbReference type="ARBA" id="ARBA00004167"/>
    </source>
</evidence>
<evidence type="ECO:0000256" key="4">
    <source>
        <dbReference type="SAM" id="MobiDB-lite"/>
    </source>
</evidence>
<dbReference type="AlphaFoldDB" id="T1KCX6"/>
<feature type="domain" description="Ig-like" evidence="6">
    <location>
        <begin position="203"/>
        <end position="292"/>
    </location>
</feature>
<keyword evidence="5" id="KW-0812">Transmembrane</keyword>
<accession>T1KCX6</accession>
<keyword evidence="2 5" id="KW-0472">Membrane</keyword>
<reference evidence="7" key="2">
    <citation type="submission" date="2015-06" db="UniProtKB">
        <authorList>
            <consortium name="EnsemblMetazoa"/>
        </authorList>
    </citation>
    <scope>IDENTIFICATION</scope>
</reference>
<protein>
    <recommendedName>
        <fullName evidence="6">Ig-like domain-containing protein</fullName>
    </recommendedName>
</protein>
<reference evidence="8" key="1">
    <citation type="submission" date="2011-08" db="EMBL/GenBank/DDBJ databases">
        <authorList>
            <person name="Rombauts S."/>
        </authorList>
    </citation>
    <scope>NUCLEOTIDE SEQUENCE</scope>
    <source>
        <strain evidence="8">London</strain>
    </source>
</reference>
<proteinExistence type="predicted"/>
<organism evidence="7 8">
    <name type="scientific">Tetranychus urticae</name>
    <name type="common">Two-spotted spider mite</name>
    <dbReference type="NCBI Taxonomy" id="32264"/>
    <lineage>
        <taxon>Eukaryota</taxon>
        <taxon>Metazoa</taxon>
        <taxon>Ecdysozoa</taxon>
        <taxon>Arthropoda</taxon>
        <taxon>Chelicerata</taxon>
        <taxon>Arachnida</taxon>
        <taxon>Acari</taxon>
        <taxon>Acariformes</taxon>
        <taxon>Trombidiformes</taxon>
        <taxon>Prostigmata</taxon>
        <taxon>Eleutherengona</taxon>
        <taxon>Raphignathae</taxon>
        <taxon>Tetranychoidea</taxon>
        <taxon>Tetranychidae</taxon>
        <taxon>Tetranychus</taxon>
    </lineage>
</organism>